<reference evidence="2" key="1">
    <citation type="journal article" date="2022" name="bioRxiv">
        <title>Sequencing and chromosome-scale assembly of the giantPleurodeles waltlgenome.</title>
        <authorList>
            <person name="Brown T."/>
            <person name="Elewa A."/>
            <person name="Iarovenko S."/>
            <person name="Subramanian E."/>
            <person name="Araus A.J."/>
            <person name="Petzold A."/>
            <person name="Susuki M."/>
            <person name="Suzuki K.-i.T."/>
            <person name="Hayashi T."/>
            <person name="Toyoda A."/>
            <person name="Oliveira C."/>
            <person name="Osipova E."/>
            <person name="Leigh N.D."/>
            <person name="Simon A."/>
            <person name="Yun M.H."/>
        </authorList>
    </citation>
    <scope>NUCLEOTIDE SEQUENCE</scope>
    <source>
        <strain evidence="2">20211129_DDA</strain>
        <tissue evidence="2">Liver</tissue>
    </source>
</reference>
<keyword evidence="3" id="KW-1185">Reference proteome</keyword>
<accession>A0AAV7VKB4</accession>
<dbReference type="Proteomes" id="UP001066276">
    <property type="component" value="Chromosome 2_1"/>
</dbReference>
<sequence length="165" mass="17429">MLDTGWSSLRFLPLPNKGKRGLEADPVFTVGSQAVSELLPAIGRVSNGEPLNNPGLGSRSDGGALESSDGQSRLRGVLDELASKGGGLRGRGEGRLETESITGIKGGGTESRALCKWLSEGAGRFCLVVRVVPGTLAAERPAKCGDRRIFPLPQRKKKKKGIELH</sequence>
<gene>
    <name evidence="2" type="ORF">NDU88_004559</name>
</gene>
<protein>
    <submittedName>
        <fullName evidence="2">Uncharacterized protein</fullName>
    </submittedName>
</protein>
<name>A0AAV7VKB4_PLEWA</name>
<comment type="caution">
    <text evidence="2">The sequence shown here is derived from an EMBL/GenBank/DDBJ whole genome shotgun (WGS) entry which is preliminary data.</text>
</comment>
<evidence type="ECO:0000313" key="2">
    <source>
        <dbReference type="EMBL" id="KAJ1200738.1"/>
    </source>
</evidence>
<dbReference type="EMBL" id="JANPWB010000003">
    <property type="protein sequence ID" value="KAJ1200738.1"/>
    <property type="molecule type" value="Genomic_DNA"/>
</dbReference>
<evidence type="ECO:0000313" key="3">
    <source>
        <dbReference type="Proteomes" id="UP001066276"/>
    </source>
</evidence>
<organism evidence="2 3">
    <name type="scientific">Pleurodeles waltl</name>
    <name type="common">Iberian ribbed newt</name>
    <dbReference type="NCBI Taxonomy" id="8319"/>
    <lineage>
        <taxon>Eukaryota</taxon>
        <taxon>Metazoa</taxon>
        <taxon>Chordata</taxon>
        <taxon>Craniata</taxon>
        <taxon>Vertebrata</taxon>
        <taxon>Euteleostomi</taxon>
        <taxon>Amphibia</taxon>
        <taxon>Batrachia</taxon>
        <taxon>Caudata</taxon>
        <taxon>Salamandroidea</taxon>
        <taxon>Salamandridae</taxon>
        <taxon>Pleurodelinae</taxon>
        <taxon>Pleurodeles</taxon>
    </lineage>
</organism>
<dbReference type="AlphaFoldDB" id="A0AAV7VKB4"/>
<evidence type="ECO:0000256" key="1">
    <source>
        <dbReference type="SAM" id="MobiDB-lite"/>
    </source>
</evidence>
<feature type="region of interest" description="Disordered" evidence="1">
    <location>
        <begin position="44"/>
        <end position="71"/>
    </location>
</feature>
<proteinExistence type="predicted"/>